<dbReference type="GeneID" id="69032943"/>
<accession>A0A101DZ79</accession>
<evidence type="ECO:0000313" key="1">
    <source>
        <dbReference type="EMBL" id="KUJ92664.1"/>
    </source>
</evidence>
<gene>
    <name evidence="1" type="ORF">XD40_2153</name>
    <name evidence="2" type="ORF">XD48_1892</name>
</gene>
<dbReference type="Proteomes" id="UP000054015">
    <property type="component" value="Unassembled WGS sequence"/>
</dbReference>
<dbReference type="AlphaFoldDB" id="A0A101DZ79"/>
<evidence type="ECO:0000313" key="2">
    <source>
        <dbReference type="EMBL" id="KUK05883.1"/>
    </source>
</evidence>
<protein>
    <submittedName>
        <fullName evidence="2">Iron (II) transporter (FeoB-1)</fullName>
    </submittedName>
</protein>
<reference evidence="3 4" key="2">
    <citation type="journal article" date="2015" name="MBio">
        <title>Genome-Resolved Metagenomic Analysis Reveals Roles for Candidate Phyla and Other Microbial Community Members in Biogeochemical Transformations in Oil Reservoirs.</title>
        <authorList>
            <person name="Hu P."/>
            <person name="Tom L."/>
            <person name="Singh A."/>
            <person name="Thomas B.C."/>
            <person name="Baker B.J."/>
            <person name="Piceno Y.M."/>
            <person name="Andersen G.L."/>
            <person name="Banfield J.F."/>
        </authorList>
    </citation>
    <scope>NUCLEOTIDE SEQUENCE [LARGE SCALE GENOMIC DNA]</scope>
</reference>
<sequence>MEIPPVRVPKLENVFYKTVSRLEWYFKEVLPIFVLISFLI</sequence>
<evidence type="ECO:0000313" key="4">
    <source>
        <dbReference type="Proteomes" id="UP000054307"/>
    </source>
</evidence>
<evidence type="ECO:0000313" key="3">
    <source>
        <dbReference type="Proteomes" id="UP000054015"/>
    </source>
</evidence>
<organism evidence="2 3">
    <name type="scientific">Archaeoglobus fulgidus</name>
    <dbReference type="NCBI Taxonomy" id="2234"/>
    <lineage>
        <taxon>Archaea</taxon>
        <taxon>Methanobacteriati</taxon>
        <taxon>Methanobacteriota</taxon>
        <taxon>Archaeoglobi</taxon>
        <taxon>Archaeoglobales</taxon>
        <taxon>Archaeoglobaceae</taxon>
        <taxon>Archaeoglobus</taxon>
    </lineage>
</organism>
<dbReference type="Proteomes" id="UP000054307">
    <property type="component" value="Unassembled WGS sequence"/>
</dbReference>
<name>A0A101DZ79_ARCFL</name>
<dbReference type="EMBL" id="LGEX01000071">
    <property type="protein sequence ID" value="KUK05883.1"/>
    <property type="molecule type" value="Genomic_DNA"/>
</dbReference>
<dbReference type="EMBL" id="LGEQ01000059">
    <property type="protein sequence ID" value="KUJ92664.1"/>
    <property type="molecule type" value="Genomic_DNA"/>
</dbReference>
<dbReference type="RefSeq" id="WP_231487597.1">
    <property type="nucleotide sequence ID" value="NZ_FJNF01000104.1"/>
</dbReference>
<reference evidence="2" key="1">
    <citation type="journal article" date="2015" name="MBio">
        <title>Genome-resolved metagenomic analysis reveals roles for candidate phyla and other microbial community members in biogeochemical transformations in oil reservoirs.</title>
        <authorList>
            <person name="Hu P."/>
            <person name="Tom L."/>
            <person name="Singh A."/>
            <person name="Thomas B.C."/>
            <person name="Baker B.J."/>
            <person name="Piceno Y.M."/>
            <person name="Andersen G.L."/>
            <person name="Banfield J.F."/>
        </authorList>
    </citation>
    <scope>NUCLEOTIDE SEQUENCE [LARGE SCALE GENOMIC DNA]</scope>
    <source>
        <strain evidence="2">49_2300</strain>
        <strain evidence="1">49_95</strain>
    </source>
</reference>
<proteinExistence type="predicted"/>
<comment type="caution">
    <text evidence="2">The sequence shown here is derived from an EMBL/GenBank/DDBJ whole genome shotgun (WGS) entry which is preliminary data.</text>
</comment>
<dbReference type="PATRIC" id="fig|2234.6.peg.1043"/>